<proteinExistence type="predicted"/>
<gene>
    <name evidence="2" type="ORF">GCM10023175_44960</name>
</gene>
<evidence type="ECO:0000313" key="2">
    <source>
        <dbReference type="EMBL" id="GAA4552031.1"/>
    </source>
</evidence>
<accession>A0ABP8RX68</accession>
<sequence length="364" mass="38727">MSDIDKVLRSFVDDGSVPGLVYAVERGERSEVGVLGGTGPGGPALRRDSLFRIASTSKPITAAAALAQVEAGLYALDEPVDRLLPELANPRVLRREDSELDDTVPARRPITVEDLLTFRPGFGAPPLAPGTLPWQRAWSAARLGGDGPPGSHPVPEPAEWMRRLGELPLLAQPGERWLYHAGADALGVLVARAAGASLSAALEALVFDPLAMRDTAFQVRDLDRFQPQWRDGEVFDPVDGAWSRPQAFESGGGGLVSTVDDLLAFGRMFRRGGSPVLSAGSVAAMCRDRLTPDQRTASALFLGDRGWGLGTSVGPDGRHGWDGGLGTVWFVDPARDLTAVLLTQVLWPGPWGPPIAHAFRTAVG</sequence>
<dbReference type="Proteomes" id="UP001501598">
    <property type="component" value="Unassembled WGS sequence"/>
</dbReference>
<dbReference type="InterPro" id="IPR001466">
    <property type="entry name" value="Beta-lactam-related"/>
</dbReference>
<comment type="caution">
    <text evidence="2">The sequence shown here is derived from an EMBL/GenBank/DDBJ whole genome shotgun (WGS) entry which is preliminary data.</text>
</comment>
<dbReference type="PANTHER" id="PTHR43283">
    <property type="entry name" value="BETA-LACTAMASE-RELATED"/>
    <property type="match status" value="1"/>
</dbReference>
<reference evidence="3" key="1">
    <citation type="journal article" date="2019" name="Int. J. Syst. Evol. Microbiol.">
        <title>The Global Catalogue of Microorganisms (GCM) 10K type strain sequencing project: providing services to taxonomists for standard genome sequencing and annotation.</title>
        <authorList>
            <consortium name="The Broad Institute Genomics Platform"/>
            <consortium name="The Broad Institute Genome Sequencing Center for Infectious Disease"/>
            <person name="Wu L."/>
            <person name="Ma J."/>
        </authorList>
    </citation>
    <scope>NUCLEOTIDE SEQUENCE [LARGE SCALE GENOMIC DNA]</scope>
    <source>
        <strain evidence="3">JCM 17906</strain>
    </source>
</reference>
<dbReference type="PANTHER" id="PTHR43283:SF3">
    <property type="entry name" value="BETA-LACTAMASE FAMILY PROTEIN (AFU_ORTHOLOGUE AFUA_5G07500)"/>
    <property type="match status" value="1"/>
</dbReference>
<dbReference type="Pfam" id="PF00144">
    <property type="entry name" value="Beta-lactamase"/>
    <property type="match status" value="1"/>
</dbReference>
<dbReference type="GO" id="GO:0016787">
    <property type="term" value="F:hydrolase activity"/>
    <property type="evidence" value="ECO:0007669"/>
    <property type="project" value="UniProtKB-KW"/>
</dbReference>
<evidence type="ECO:0000313" key="3">
    <source>
        <dbReference type="Proteomes" id="UP001501598"/>
    </source>
</evidence>
<dbReference type="RefSeq" id="WP_345421968.1">
    <property type="nucleotide sequence ID" value="NZ_BAABGT010000070.1"/>
</dbReference>
<feature type="domain" description="Beta-lactamase-related" evidence="1">
    <location>
        <begin position="4"/>
        <end position="344"/>
    </location>
</feature>
<dbReference type="InterPro" id="IPR050789">
    <property type="entry name" value="Diverse_Enzym_Activities"/>
</dbReference>
<keyword evidence="3" id="KW-1185">Reference proteome</keyword>
<evidence type="ECO:0000259" key="1">
    <source>
        <dbReference type="Pfam" id="PF00144"/>
    </source>
</evidence>
<keyword evidence="2" id="KW-0378">Hydrolase</keyword>
<dbReference type="Gene3D" id="3.40.710.10">
    <property type="entry name" value="DD-peptidase/beta-lactamase superfamily"/>
    <property type="match status" value="1"/>
</dbReference>
<protein>
    <submittedName>
        <fullName evidence="2">Serine hydrolase</fullName>
    </submittedName>
</protein>
<organism evidence="2 3">
    <name type="scientific">Pseudonocardia xishanensis</name>
    <dbReference type="NCBI Taxonomy" id="630995"/>
    <lineage>
        <taxon>Bacteria</taxon>
        <taxon>Bacillati</taxon>
        <taxon>Actinomycetota</taxon>
        <taxon>Actinomycetes</taxon>
        <taxon>Pseudonocardiales</taxon>
        <taxon>Pseudonocardiaceae</taxon>
        <taxon>Pseudonocardia</taxon>
    </lineage>
</organism>
<dbReference type="InterPro" id="IPR012338">
    <property type="entry name" value="Beta-lactam/transpept-like"/>
</dbReference>
<name>A0ABP8RX68_9PSEU</name>
<dbReference type="EMBL" id="BAABGT010000070">
    <property type="protein sequence ID" value="GAA4552031.1"/>
    <property type="molecule type" value="Genomic_DNA"/>
</dbReference>
<dbReference type="SUPFAM" id="SSF56601">
    <property type="entry name" value="beta-lactamase/transpeptidase-like"/>
    <property type="match status" value="1"/>
</dbReference>